<evidence type="ECO:0000256" key="1">
    <source>
        <dbReference type="ARBA" id="ARBA00022741"/>
    </source>
</evidence>
<evidence type="ECO:0000256" key="8">
    <source>
        <dbReference type="ARBA" id="ARBA00023235"/>
    </source>
</evidence>
<evidence type="ECO:0000256" key="3">
    <source>
        <dbReference type="ARBA" id="ARBA00022801"/>
    </source>
</evidence>
<name>A0A196S728_BLAHN</name>
<evidence type="ECO:0000256" key="7">
    <source>
        <dbReference type="ARBA" id="ARBA00023204"/>
    </source>
</evidence>
<dbReference type="Proteomes" id="UP000078348">
    <property type="component" value="Unassembled WGS sequence"/>
</dbReference>
<dbReference type="GO" id="GO:0016887">
    <property type="term" value="F:ATP hydrolysis activity"/>
    <property type="evidence" value="ECO:0007669"/>
    <property type="project" value="RHEA"/>
</dbReference>
<dbReference type="InterPro" id="IPR027417">
    <property type="entry name" value="P-loop_NTPase"/>
</dbReference>
<keyword evidence="7 9" id="KW-0234">DNA repair</keyword>
<dbReference type="GO" id="GO:0043139">
    <property type="term" value="F:5'-3' DNA helicase activity"/>
    <property type="evidence" value="ECO:0007669"/>
    <property type="project" value="UniProtKB-EC"/>
</dbReference>
<keyword evidence="4 9" id="KW-0347">Helicase</keyword>
<keyword evidence="5 9" id="KW-0067">ATP-binding</keyword>
<evidence type="ECO:0000256" key="9">
    <source>
        <dbReference type="RuleBase" id="RU363044"/>
    </source>
</evidence>
<dbReference type="Pfam" id="PF21530">
    <property type="entry name" value="Pif1_2B_dom"/>
    <property type="match status" value="1"/>
</dbReference>
<accession>A0A196S728</accession>
<comment type="cofactor">
    <cofactor evidence="9">
        <name>Mg(2+)</name>
        <dbReference type="ChEBI" id="CHEBI:18420"/>
    </cofactor>
</comment>
<evidence type="ECO:0000256" key="10">
    <source>
        <dbReference type="SAM" id="MobiDB-lite"/>
    </source>
</evidence>
<proteinExistence type="inferred from homology"/>
<keyword evidence="8" id="KW-0413">Isomerase</keyword>
<keyword evidence="1 9" id="KW-0547">Nucleotide-binding</keyword>
<dbReference type="CDD" id="cd18037">
    <property type="entry name" value="DEXSc_Pif1_like"/>
    <property type="match status" value="1"/>
</dbReference>
<comment type="catalytic activity">
    <reaction evidence="9">
        <text>ATP + H2O = ADP + phosphate + H(+)</text>
        <dbReference type="Rhea" id="RHEA:13065"/>
        <dbReference type="ChEBI" id="CHEBI:15377"/>
        <dbReference type="ChEBI" id="CHEBI:15378"/>
        <dbReference type="ChEBI" id="CHEBI:30616"/>
        <dbReference type="ChEBI" id="CHEBI:43474"/>
        <dbReference type="ChEBI" id="CHEBI:456216"/>
        <dbReference type="EC" id="5.6.2.3"/>
    </reaction>
</comment>
<dbReference type="InterPro" id="IPR010285">
    <property type="entry name" value="DNA_helicase_pif1-like_DEAD"/>
</dbReference>
<dbReference type="GO" id="GO:0006281">
    <property type="term" value="P:DNA repair"/>
    <property type="evidence" value="ECO:0007669"/>
    <property type="project" value="UniProtKB-KW"/>
</dbReference>
<dbReference type="EC" id="5.6.2.3" evidence="9"/>
<evidence type="ECO:0000256" key="5">
    <source>
        <dbReference type="ARBA" id="ARBA00022840"/>
    </source>
</evidence>
<comment type="similarity">
    <text evidence="9">Belongs to the helicase family.</text>
</comment>
<dbReference type="Gene3D" id="3.40.50.300">
    <property type="entry name" value="P-loop containing nucleotide triphosphate hydrolases"/>
    <property type="match status" value="1"/>
</dbReference>
<reference evidence="12 13" key="1">
    <citation type="submission" date="2016-05" db="EMBL/GenBank/DDBJ databases">
        <title>Nuclear genome of Blastocystis sp. subtype 1 NandII.</title>
        <authorList>
            <person name="Gentekaki E."/>
            <person name="Curtis B."/>
            <person name="Stairs C."/>
            <person name="Eme L."/>
            <person name="Herman E."/>
            <person name="Klimes V."/>
            <person name="Arias M.C."/>
            <person name="Elias M."/>
            <person name="Hilliou F."/>
            <person name="Klute M."/>
            <person name="Malik S.-B."/>
            <person name="Pightling A."/>
            <person name="Rachubinski R."/>
            <person name="Salas D."/>
            <person name="Schlacht A."/>
            <person name="Suga H."/>
            <person name="Archibald J."/>
            <person name="Ball S.G."/>
            <person name="Clark G."/>
            <person name="Dacks J."/>
            <person name="Van Der Giezen M."/>
            <person name="Tsaousis A."/>
            <person name="Roger A."/>
        </authorList>
    </citation>
    <scope>NUCLEOTIDE SEQUENCE [LARGE SCALE GENOMIC DNA]</scope>
    <source>
        <strain evidence="13">ATCC 50177 / NandII</strain>
    </source>
</reference>
<dbReference type="PANTHER" id="PTHR47642">
    <property type="entry name" value="ATP-DEPENDENT DNA HELICASE"/>
    <property type="match status" value="1"/>
</dbReference>
<evidence type="ECO:0000256" key="2">
    <source>
        <dbReference type="ARBA" id="ARBA00022763"/>
    </source>
</evidence>
<organism evidence="12 13">
    <name type="scientific">Blastocystis sp. subtype 1 (strain ATCC 50177 / NandII)</name>
    <dbReference type="NCBI Taxonomy" id="478820"/>
    <lineage>
        <taxon>Eukaryota</taxon>
        <taxon>Sar</taxon>
        <taxon>Stramenopiles</taxon>
        <taxon>Bigyra</taxon>
        <taxon>Opalozoa</taxon>
        <taxon>Opalinata</taxon>
        <taxon>Blastocystidae</taxon>
        <taxon>Blastocystis</taxon>
    </lineage>
</organism>
<comment type="caution">
    <text evidence="12">The sequence shown here is derived from an EMBL/GenBank/DDBJ whole genome shotgun (WGS) entry which is preliminary data.</text>
</comment>
<dbReference type="InterPro" id="IPR051055">
    <property type="entry name" value="PIF1_helicase"/>
</dbReference>
<dbReference type="Pfam" id="PF05970">
    <property type="entry name" value="PIF1"/>
    <property type="match status" value="1"/>
</dbReference>
<dbReference type="STRING" id="478820.A0A196S728"/>
<dbReference type="SMART" id="SM00382">
    <property type="entry name" value="AAA"/>
    <property type="match status" value="1"/>
</dbReference>
<evidence type="ECO:0000259" key="11">
    <source>
        <dbReference type="SMART" id="SM00382"/>
    </source>
</evidence>
<dbReference type="GO" id="GO:0005524">
    <property type="term" value="F:ATP binding"/>
    <property type="evidence" value="ECO:0007669"/>
    <property type="project" value="UniProtKB-KW"/>
</dbReference>
<dbReference type="PANTHER" id="PTHR47642:SF5">
    <property type="entry name" value="ATP-DEPENDENT DNA HELICASE"/>
    <property type="match status" value="1"/>
</dbReference>
<dbReference type="EMBL" id="LXWW01000506">
    <property type="protein sequence ID" value="OAO12860.1"/>
    <property type="molecule type" value="Genomic_DNA"/>
</dbReference>
<keyword evidence="6" id="KW-0238">DNA-binding</keyword>
<feature type="domain" description="AAA+ ATPase" evidence="11">
    <location>
        <begin position="104"/>
        <end position="260"/>
    </location>
</feature>
<protein>
    <recommendedName>
        <fullName evidence="9">ATP-dependent DNA helicase</fullName>
        <ecNumber evidence="9">5.6.2.3</ecNumber>
    </recommendedName>
</protein>
<dbReference type="SUPFAM" id="SSF52540">
    <property type="entry name" value="P-loop containing nucleoside triphosphate hydrolases"/>
    <property type="match status" value="2"/>
</dbReference>
<keyword evidence="3 9" id="KW-0378">Hydrolase</keyword>
<gene>
    <name evidence="12" type="ORF">AV274_5460</name>
</gene>
<keyword evidence="13" id="KW-1185">Reference proteome</keyword>
<feature type="region of interest" description="Disordered" evidence="10">
    <location>
        <begin position="28"/>
        <end position="51"/>
    </location>
</feature>
<dbReference type="CDD" id="cd18809">
    <property type="entry name" value="SF1_C_RecD"/>
    <property type="match status" value="1"/>
</dbReference>
<evidence type="ECO:0000256" key="4">
    <source>
        <dbReference type="ARBA" id="ARBA00022806"/>
    </source>
</evidence>
<dbReference type="InterPro" id="IPR003593">
    <property type="entry name" value="AAA+_ATPase"/>
</dbReference>
<keyword evidence="2 9" id="KW-0227">DNA damage</keyword>
<sequence length="514" mass="56799">MDVKSAFAALSTRKVSTHTEAKARIVSEGSFSGSGRGGRKRGYNSFRNANTQRSRFTLPEQSLDDLPAPDQLIAKKERPIEGLVDDYASSLSAEQKSVLETVLKGYNVFFTGDAGTGKSHILRVMIEALQEQLGKDKVFVTASTGIAACNIGGITIHSFAGLGITNMDVNQTLRKVRQNEAAVERWKACQVLIIDEISMLDGRLFDMLEYVGRTVRNDSTPFGGIQIVACGDFFQLPPVGLGQHGVIFSFESRWWNVVIEKVVVLKTVFRQKDMRLQRLLREVRYGRVSQQSVHVIESMASHDLEQVIARQNCDEESDEEFHVESTKLFALNNDVNRYNQQKLDALDSPAVDYASIDNGVEESYLYQLGKSCQAPARLTLKLGAQVMLVKNLSVSDGLVNGCRGVVVSFTKKGEEAHPMPVVCFSTVKGEKRITMETVEFSVEAGGCVVASRTQLPLKLAWGISIHKSQGMTIDLLDVDLRGVFEVGMTYVALSRGVSIDRMRVTGFMVRTSFD</sequence>
<dbReference type="GO" id="GO:0006310">
    <property type="term" value="P:DNA recombination"/>
    <property type="evidence" value="ECO:0007669"/>
    <property type="project" value="UniProtKB-KW"/>
</dbReference>
<dbReference type="GO" id="GO:0000723">
    <property type="term" value="P:telomere maintenance"/>
    <property type="evidence" value="ECO:0007669"/>
    <property type="project" value="InterPro"/>
</dbReference>
<evidence type="ECO:0000313" key="13">
    <source>
        <dbReference type="Proteomes" id="UP000078348"/>
    </source>
</evidence>
<evidence type="ECO:0000313" key="12">
    <source>
        <dbReference type="EMBL" id="OAO12860.1"/>
    </source>
</evidence>
<dbReference type="OrthoDB" id="204514at2759"/>
<dbReference type="AlphaFoldDB" id="A0A196S728"/>
<keyword evidence="9" id="KW-0233">DNA recombination</keyword>
<evidence type="ECO:0000256" key="6">
    <source>
        <dbReference type="ARBA" id="ARBA00023125"/>
    </source>
</evidence>
<dbReference type="InterPro" id="IPR049163">
    <property type="entry name" value="Pif1-like_2B_dom"/>
</dbReference>